<dbReference type="AlphaFoldDB" id="A0A364XUC6"/>
<accession>A0A364XUC6</accession>
<dbReference type="InterPro" id="IPR022269">
    <property type="entry name" value="SO_2930-like_C"/>
</dbReference>
<evidence type="ECO:0000313" key="1">
    <source>
        <dbReference type="EMBL" id="RAV97855.1"/>
    </source>
</evidence>
<gene>
    <name evidence="1" type="ORF">DQQ10_26495</name>
</gene>
<name>A0A364XUC6_9BACT</name>
<evidence type="ECO:0008006" key="3">
    <source>
        <dbReference type="Google" id="ProtNLM"/>
    </source>
</evidence>
<evidence type="ECO:0000313" key="2">
    <source>
        <dbReference type="Proteomes" id="UP000251889"/>
    </source>
</evidence>
<dbReference type="OrthoDB" id="338827at2"/>
<keyword evidence="2" id="KW-1185">Reference proteome</keyword>
<protein>
    <recommendedName>
        <fullName evidence="3">Cytochrome c domain-containing protein</fullName>
    </recommendedName>
</protein>
<dbReference type="EMBL" id="QMFY01000026">
    <property type="protein sequence ID" value="RAV97855.1"/>
    <property type="molecule type" value="Genomic_DNA"/>
</dbReference>
<comment type="caution">
    <text evidence="1">The sequence shown here is derived from an EMBL/GenBank/DDBJ whole genome shotgun (WGS) entry which is preliminary data.</text>
</comment>
<organism evidence="1 2">
    <name type="scientific">Pseudochryseolinea flava</name>
    <dbReference type="NCBI Taxonomy" id="2059302"/>
    <lineage>
        <taxon>Bacteria</taxon>
        <taxon>Pseudomonadati</taxon>
        <taxon>Bacteroidota</taxon>
        <taxon>Cytophagia</taxon>
        <taxon>Cytophagales</taxon>
        <taxon>Fulvivirgaceae</taxon>
        <taxon>Pseudochryseolinea</taxon>
    </lineage>
</organism>
<dbReference type="NCBIfam" id="TIGR03806">
    <property type="entry name" value="chp_HNE_0200"/>
    <property type="match status" value="1"/>
</dbReference>
<sequence length="347" mass="38948">MRSAVGALMLIVVAVFFVSFENQERVERHDTLSAYGFFTGSLKSLNPAAHVIPYTVNTPLFSNYAEKSRFVIVPKGQKAVYNDSIAFDLPVGTILIKNFYYPLDFRNPDKGKKVIETRLLVHQSTGWEAWPYIWDEEQTEATYDAAGDTKTISYVDKNGKKITTPYVVPNKNQCKGCHIRDGKMKPIGVSARQLNGNYNYSARTENQLIYWQRQGLIDALPAQEQIPALAVWGDVRNTDLNHRARSYLDANCAHCHSRKGPANTSGLFLDIQETDRAHLGVNKSPIAAGRGAGDLQYDIVPGQPHKSILVYRMKTNDPAIAMPEIGREQIDKEGVALIEEWIKKNTF</sequence>
<reference evidence="1 2" key="1">
    <citation type="submission" date="2018-06" db="EMBL/GenBank/DDBJ databases">
        <title>Chryseolinea flavus sp. nov., a member of the phylum Bacteroidetes isolated from soil.</title>
        <authorList>
            <person name="Li Y."/>
            <person name="Wang J."/>
        </authorList>
    </citation>
    <scope>NUCLEOTIDE SEQUENCE [LARGE SCALE GENOMIC DNA]</scope>
    <source>
        <strain evidence="1 2">SDU1-6</strain>
    </source>
</reference>
<proteinExistence type="predicted"/>
<dbReference type="Proteomes" id="UP000251889">
    <property type="component" value="Unassembled WGS sequence"/>
</dbReference>